<comment type="caution">
    <text evidence="1">The sequence shown here is derived from an EMBL/GenBank/DDBJ whole genome shotgun (WGS) entry which is preliminary data.</text>
</comment>
<sequence length="113" mass="12180">MTTPSPTPTPYAYRLFDCDHVARLLNLPWKPRPTRGVERPLGSVVEGPLIAELGAALEHVRNACALATRGAAANTADTATTEDDLHRYIRMNIDLIQKELTTMPAALGAADAT</sequence>
<evidence type="ECO:0000313" key="1">
    <source>
        <dbReference type="EMBL" id="NGN63198.1"/>
    </source>
</evidence>
<organism evidence="1 2">
    <name type="scientific">Streptomyces coryli</name>
    <dbReference type="NCBI Taxonomy" id="1128680"/>
    <lineage>
        <taxon>Bacteria</taxon>
        <taxon>Bacillati</taxon>
        <taxon>Actinomycetota</taxon>
        <taxon>Actinomycetes</taxon>
        <taxon>Kitasatosporales</taxon>
        <taxon>Streptomycetaceae</taxon>
        <taxon>Streptomyces</taxon>
    </lineage>
</organism>
<protein>
    <submittedName>
        <fullName evidence="1">Uncharacterized protein</fullName>
    </submittedName>
</protein>
<dbReference type="AlphaFoldDB" id="A0A6G4TVQ6"/>
<name>A0A6G4TVQ6_9ACTN</name>
<keyword evidence="2" id="KW-1185">Reference proteome</keyword>
<evidence type="ECO:0000313" key="2">
    <source>
        <dbReference type="Proteomes" id="UP000481583"/>
    </source>
</evidence>
<dbReference type="RefSeq" id="WP_165232084.1">
    <property type="nucleotide sequence ID" value="NZ_JAAKZV010000010.1"/>
</dbReference>
<dbReference type="Proteomes" id="UP000481583">
    <property type="component" value="Unassembled WGS sequence"/>
</dbReference>
<gene>
    <name evidence="1" type="ORF">G5C51_04650</name>
</gene>
<accession>A0A6G4TVQ6</accession>
<proteinExistence type="predicted"/>
<dbReference type="EMBL" id="JAAKZV010000010">
    <property type="protein sequence ID" value="NGN63198.1"/>
    <property type="molecule type" value="Genomic_DNA"/>
</dbReference>
<reference evidence="1 2" key="1">
    <citation type="submission" date="2020-02" db="EMBL/GenBank/DDBJ databases">
        <title>Whole-genome analyses of novel actinobacteria.</title>
        <authorList>
            <person name="Sahin N."/>
        </authorList>
    </citation>
    <scope>NUCLEOTIDE SEQUENCE [LARGE SCALE GENOMIC DNA]</scope>
    <source>
        <strain evidence="1 2">A7024</strain>
    </source>
</reference>